<protein>
    <recommendedName>
        <fullName evidence="2">NAD-dependent epimerase/dehydratase domain-containing protein</fullName>
    </recommendedName>
</protein>
<name>A0A382UBS3_9ZZZZ</name>
<dbReference type="Gene3D" id="3.40.50.720">
    <property type="entry name" value="NAD(P)-binding Rossmann-like Domain"/>
    <property type="match status" value="1"/>
</dbReference>
<dbReference type="AlphaFoldDB" id="A0A382UBS3"/>
<gene>
    <name evidence="3" type="ORF">METZ01_LOCUS383972</name>
</gene>
<evidence type="ECO:0000313" key="3">
    <source>
        <dbReference type="EMBL" id="SVD31118.1"/>
    </source>
</evidence>
<dbReference type="InterPro" id="IPR001509">
    <property type="entry name" value="Epimerase_deHydtase"/>
</dbReference>
<evidence type="ECO:0000256" key="1">
    <source>
        <dbReference type="ARBA" id="ARBA00007637"/>
    </source>
</evidence>
<dbReference type="InterPro" id="IPR036291">
    <property type="entry name" value="NAD(P)-bd_dom_sf"/>
</dbReference>
<dbReference type="EMBL" id="UINC01142655">
    <property type="protein sequence ID" value="SVD31118.1"/>
    <property type="molecule type" value="Genomic_DNA"/>
</dbReference>
<accession>A0A382UBS3</accession>
<dbReference type="Pfam" id="PF01370">
    <property type="entry name" value="Epimerase"/>
    <property type="match status" value="1"/>
</dbReference>
<proteinExistence type="inferred from homology"/>
<comment type="similarity">
    <text evidence="1">Belongs to the NAD(P)-dependent epimerase/dehydratase family.</text>
</comment>
<feature type="non-terminal residue" evidence="3">
    <location>
        <position position="167"/>
    </location>
</feature>
<feature type="domain" description="NAD-dependent epimerase/dehydratase" evidence="2">
    <location>
        <begin position="4"/>
        <end position="163"/>
    </location>
</feature>
<sequence>MSAIFITGGSGFVGAHVVRAFVREGWAVTVFGPSPEPCLTQKDLSEITFLPGSIAEAGSIADAINTANPDFVVGLAAYGGTGDGLLASAAKNESSALAVNVQGFHHLLTSCSELTKRPKVIWASTFAVFGDASAYPGGIANEFSLRKPDSFYGLTKVLAEDLANFFR</sequence>
<dbReference type="SUPFAM" id="SSF51735">
    <property type="entry name" value="NAD(P)-binding Rossmann-fold domains"/>
    <property type="match status" value="1"/>
</dbReference>
<organism evidence="3">
    <name type="scientific">marine metagenome</name>
    <dbReference type="NCBI Taxonomy" id="408172"/>
    <lineage>
        <taxon>unclassified sequences</taxon>
        <taxon>metagenomes</taxon>
        <taxon>ecological metagenomes</taxon>
    </lineage>
</organism>
<dbReference type="PANTHER" id="PTHR43000">
    <property type="entry name" value="DTDP-D-GLUCOSE 4,6-DEHYDRATASE-RELATED"/>
    <property type="match status" value="1"/>
</dbReference>
<reference evidence="3" key="1">
    <citation type="submission" date="2018-05" db="EMBL/GenBank/DDBJ databases">
        <authorList>
            <person name="Lanie J.A."/>
            <person name="Ng W.-L."/>
            <person name="Kazmierczak K.M."/>
            <person name="Andrzejewski T.M."/>
            <person name="Davidsen T.M."/>
            <person name="Wayne K.J."/>
            <person name="Tettelin H."/>
            <person name="Glass J.I."/>
            <person name="Rusch D."/>
            <person name="Podicherti R."/>
            <person name="Tsui H.-C.T."/>
            <person name="Winkler M.E."/>
        </authorList>
    </citation>
    <scope>NUCLEOTIDE SEQUENCE</scope>
</reference>
<evidence type="ECO:0000259" key="2">
    <source>
        <dbReference type="Pfam" id="PF01370"/>
    </source>
</evidence>